<evidence type="ECO:0000259" key="5">
    <source>
        <dbReference type="PROSITE" id="PS51554"/>
    </source>
</evidence>
<dbReference type="PANTHER" id="PTHR43641">
    <property type="entry name" value="FORMATE ACETYLTRANSFERASE 3-RELATED"/>
    <property type="match status" value="1"/>
</dbReference>
<keyword evidence="2 6" id="KW-0456">Lyase</keyword>
<dbReference type="Gene3D" id="3.20.70.20">
    <property type="match status" value="1"/>
</dbReference>
<dbReference type="Pfam" id="PF02901">
    <property type="entry name" value="PFL-like"/>
    <property type="match status" value="1"/>
</dbReference>
<reference evidence="6" key="2">
    <citation type="submission" date="2021-04" db="EMBL/GenBank/DDBJ databases">
        <authorList>
            <person name="Gilroy R."/>
        </authorList>
    </citation>
    <scope>NUCLEOTIDE SEQUENCE</scope>
    <source>
        <strain evidence="6">CHK186-16707</strain>
    </source>
</reference>
<evidence type="ECO:0000259" key="4">
    <source>
        <dbReference type="PROSITE" id="PS51149"/>
    </source>
</evidence>
<dbReference type="PROSITE" id="PS51149">
    <property type="entry name" value="GLY_RADICAL_2"/>
    <property type="match status" value="1"/>
</dbReference>
<dbReference type="PANTHER" id="PTHR43641:SF2">
    <property type="entry name" value="DEHYDRATASE YBIW-RELATED"/>
    <property type="match status" value="1"/>
</dbReference>
<evidence type="ECO:0000313" key="6">
    <source>
        <dbReference type="EMBL" id="HJA08201.1"/>
    </source>
</evidence>
<dbReference type="InterPro" id="IPR001150">
    <property type="entry name" value="Gly_radical"/>
</dbReference>
<dbReference type="Pfam" id="PF01228">
    <property type="entry name" value="Gly_radical"/>
    <property type="match status" value="1"/>
</dbReference>
<evidence type="ECO:0000256" key="1">
    <source>
        <dbReference type="ARBA" id="ARBA00022818"/>
    </source>
</evidence>
<accession>A0A9D2HDJ5</accession>
<evidence type="ECO:0000256" key="2">
    <source>
        <dbReference type="ARBA" id="ARBA00023239"/>
    </source>
</evidence>
<dbReference type="GO" id="GO:0043722">
    <property type="term" value="F:4-hydroxyphenylacetate decarboxylase activity"/>
    <property type="evidence" value="ECO:0007669"/>
    <property type="project" value="UniProtKB-EC"/>
</dbReference>
<comment type="caution">
    <text evidence="6">The sequence shown here is derived from an EMBL/GenBank/DDBJ whole genome shotgun (WGS) entry which is preliminary data.</text>
</comment>
<dbReference type="InterPro" id="IPR051215">
    <property type="entry name" value="GRE"/>
</dbReference>
<organism evidence="6 7">
    <name type="scientific">Candidatus Mailhella merdigallinarum</name>
    <dbReference type="NCBI Taxonomy" id="2838658"/>
    <lineage>
        <taxon>Bacteria</taxon>
        <taxon>Pseudomonadati</taxon>
        <taxon>Thermodesulfobacteriota</taxon>
        <taxon>Desulfovibrionia</taxon>
        <taxon>Desulfovibrionales</taxon>
        <taxon>Desulfovibrionaceae</taxon>
        <taxon>Mailhella</taxon>
    </lineage>
</organism>
<evidence type="ECO:0000256" key="3">
    <source>
        <dbReference type="PROSITE-ProRule" id="PRU00493"/>
    </source>
</evidence>
<feature type="domain" description="PFL" evidence="5">
    <location>
        <begin position="45"/>
        <end position="779"/>
    </location>
</feature>
<name>A0A9D2HDJ5_9BACT</name>
<gene>
    <name evidence="6" type="primary">hpdB</name>
    <name evidence="6" type="ORF">H9962_03295</name>
</gene>
<dbReference type="NCBIfam" id="NF033715">
    <property type="entry name" value="glycyl_HPDL_Lrg"/>
    <property type="match status" value="1"/>
</dbReference>
<dbReference type="PROSITE" id="PS51554">
    <property type="entry name" value="PFL"/>
    <property type="match status" value="1"/>
</dbReference>
<protein>
    <submittedName>
        <fullName evidence="6">4-hydroxyphenylacetate decarboxylase large subunit</fullName>
        <ecNumber evidence="6">4.1.1.83</ecNumber>
    </submittedName>
</protein>
<dbReference type="GO" id="GO:0005829">
    <property type="term" value="C:cytosol"/>
    <property type="evidence" value="ECO:0007669"/>
    <property type="project" value="TreeGrafter"/>
</dbReference>
<sequence>MQATSRKLADILAEKGMGLNRTYGGTGGNENEIADRETFPYEPTPRAKKLMDLYYNTLASTSTEWTYWYTRKYEQLEGEIQIMRRAHSLAAAFSRVTTSIYPGEIIVGGKACYLRGSFPMPWLIQAFFAAKKEEFSQKAGATINAIDAQAVLGTGGGNVTHDMPGIVSLAGKFGVRTEELPGLNRITDYWDGKTILDLGEKYSARVPEFHTKNELGRTLTARPDSAYTIPVGREVVSYYYPLQMGLDGMIEFCRRRAAEVAGYADGDGLRGMDRLYYYEAVIVLVKGIQTWIQNYAKEARRLSGLTRDAAQKAEYAAIAERCDWVAHNQPRTLFEAMQLCWFTHLGLVNEEVASGISPGRLGQVLYPWFEQDLEAGRLTEHDVLEMLECMRVKFTCMDLFVSGSSTSVLSGNTFNNVSVGGLTRDGKPACNRLEWLILHAAETLQSPQPTLSVLWDEKLPRDFVLKCAEVVKTGTGYPAWMNNQVGIKFLCKQYAPEGMTEEEARAMAIGGCLETSPCCWKELTLNGKTYEIPVGAGNSTSIGVHFISNPKILSLVLDNGYDHKYKVQLFPPHDKKLETYEELWETYCEYYKYCIRVQQRCCNIQHDIHRKIDVPVWQSTLKPDCLEKGYEHANMGFRYNATYNIETSGTISMVNALAALKKLVYEDKKYTLDQMRDAIHNNFGFYTASETKNYSMGEQIKKENMERYDDIHSDCLLAPKYGNDEGYCEAILKQYEDWLIPTCAEFESPFGKPMYACQISVSTHGLLGQGCMATPDGRLEGTTFADASMSAYPGTDRNGPYALFNSATVWDHSDSQNSQMNMKLHPTAVRGEAGTERLADLVGAYMKKGGFHIQFNVVDSKLLKKAQSNPENYRDLMVRVAGFTQYWVEIGKPIQDELVARTEYEGV</sequence>
<dbReference type="Proteomes" id="UP000824225">
    <property type="component" value="Unassembled WGS sequence"/>
</dbReference>
<proteinExistence type="predicted"/>
<feature type="modified residue" description="Glycine radical" evidence="3">
    <location>
        <position position="882"/>
    </location>
</feature>
<feature type="domain" description="Glycine radical" evidence="4">
    <location>
        <begin position="787"/>
        <end position="907"/>
    </location>
</feature>
<keyword evidence="1 3" id="KW-0556">Organic radical</keyword>
<dbReference type="EMBL" id="DXAN01000006">
    <property type="protein sequence ID" value="HJA08201.1"/>
    <property type="molecule type" value="Genomic_DNA"/>
</dbReference>
<dbReference type="SUPFAM" id="SSF51998">
    <property type="entry name" value="PFL-like glycyl radical enzymes"/>
    <property type="match status" value="1"/>
</dbReference>
<dbReference type="EC" id="4.1.1.83" evidence="6"/>
<reference evidence="6" key="1">
    <citation type="journal article" date="2021" name="PeerJ">
        <title>Extensive microbial diversity within the chicken gut microbiome revealed by metagenomics and culture.</title>
        <authorList>
            <person name="Gilroy R."/>
            <person name="Ravi A."/>
            <person name="Getino M."/>
            <person name="Pursley I."/>
            <person name="Horton D.L."/>
            <person name="Alikhan N.F."/>
            <person name="Baker D."/>
            <person name="Gharbi K."/>
            <person name="Hall N."/>
            <person name="Watson M."/>
            <person name="Adriaenssens E.M."/>
            <person name="Foster-Nyarko E."/>
            <person name="Jarju S."/>
            <person name="Secka A."/>
            <person name="Antonio M."/>
            <person name="Oren A."/>
            <person name="Chaudhuri R.R."/>
            <person name="La Ragione R."/>
            <person name="Hildebrand F."/>
            <person name="Pallen M.J."/>
        </authorList>
    </citation>
    <scope>NUCLEOTIDE SEQUENCE</scope>
    <source>
        <strain evidence="6">CHK186-16707</strain>
    </source>
</reference>
<evidence type="ECO:0000313" key="7">
    <source>
        <dbReference type="Proteomes" id="UP000824225"/>
    </source>
</evidence>
<dbReference type="InterPro" id="IPR004184">
    <property type="entry name" value="PFL_dom"/>
</dbReference>
<dbReference type="AlphaFoldDB" id="A0A9D2HDJ5"/>